<dbReference type="InterPro" id="IPR051786">
    <property type="entry name" value="ASN_synthetase/amidase"/>
</dbReference>
<evidence type="ECO:0000256" key="4">
    <source>
        <dbReference type="ARBA" id="ARBA00022741"/>
    </source>
</evidence>
<dbReference type="InterPro" id="IPR029055">
    <property type="entry name" value="Ntn_hydrolases_N"/>
</dbReference>
<feature type="domain" description="Glutamine amidotransferase type-2" evidence="11">
    <location>
        <begin position="2"/>
        <end position="213"/>
    </location>
</feature>
<keyword evidence="8" id="KW-0061">Asparagine biosynthesis</keyword>
<dbReference type="InterPro" id="IPR017932">
    <property type="entry name" value="GATase_2_dom"/>
</dbReference>
<evidence type="ECO:0000259" key="11">
    <source>
        <dbReference type="PROSITE" id="PS51278"/>
    </source>
</evidence>
<dbReference type="Gene3D" id="3.60.20.10">
    <property type="entry name" value="Glutamine Phosphoribosylpyrophosphate, subunit 1, domain 1"/>
    <property type="match status" value="1"/>
</dbReference>
<dbReference type="EMBL" id="JACVEL010000001">
    <property type="protein sequence ID" value="MBC9811124.1"/>
    <property type="molecule type" value="Genomic_DNA"/>
</dbReference>
<dbReference type="Gene3D" id="3.40.50.620">
    <property type="entry name" value="HUPs"/>
    <property type="match status" value="1"/>
</dbReference>
<evidence type="ECO:0000313" key="12">
    <source>
        <dbReference type="EMBL" id="MBC9811124.1"/>
    </source>
</evidence>
<name>A0A8J6TSD4_9FLAO</name>
<evidence type="ECO:0000256" key="8">
    <source>
        <dbReference type="PIRSR" id="PIRSR001589-1"/>
    </source>
</evidence>
<dbReference type="PROSITE" id="PS51278">
    <property type="entry name" value="GATASE_TYPE_2"/>
    <property type="match status" value="1"/>
</dbReference>
<protein>
    <recommendedName>
        <fullName evidence="3">asparagine synthase (glutamine-hydrolyzing)</fullName>
        <ecNumber evidence="3">6.3.5.4</ecNumber>
    </recommendedName>
</protein>
<dbReference type="InterPro" id="IPR001962">
    <property type="entry name" value="Asn_synthase"/>
</dbReference>
<dbReference type="InterPro" id="IPR014729">
    <property type="entry name" value="Rossmann-like_a/b/a_fold"/>
</dbReference>
<dbReference type="AlphaFoldDB" id="A0A8J6TSD4"/>
<dbReference type="PIRSF" id="PIRSF001589">
    <property type="entry name" value="Asn_synthetase_glu-h"/>
    <property type="match status" value="1"/>
</dbReference>
<gene>
    <name evidence="12" type="primary">asnB</name>
    <name evidence="12" type="ORF">H9Y05_01435</name>
</gene>
<dbReference type="SUPFAM" id="SSF56235">
    <property type="entry name" value="N-terminal nucleophile aminohydrolases (Ntn hydrolases)"/>
    <property type="match status" value="1"/>
</dbReference>
<feature type="site" description="Important for beta-aspartyl-AMP intermediate formation" evidence="10">
    <location>
        <position position="362"/>
    </location>
</feature>
<feature type="binding site" evidence="9">
    <location>
        <begin position="360"/>
        <end position="361"/>
    </location>
    <ligand>
        <name>ATP</name>
        <dbReference type="ChEBI" id="CHEBI:30616"/>
    </ligand>
</feature>
<dbReference type="Pfam" id="PF00733">
    <property type="entry name" value="Asn_synthase"/>
    <property type="match status" value="1"/>
</dbReference>
<dbReference type="Pfam" id="PF13537">
    <property type="entry name" value="GATase_7"/>
    <property type="match status" value="1"/>
</dbReference>
<evidence type="ECO:0000256" key="2">
    <source>
        <dbReference type="ARBA" id="ARBA00005752"/>
    </source>
</evidence>
<dbReference type="InterPro" id="IPR033738">
    <property type="entry name" value="AsnB_N"/>
</dbReference>
<comment type="caution">
    <text evidence="12">The sequence shown here is derived from an EMBL/GenBank/DDBJ whole genome shotgun (WGS) entry which is preliminary data.</text>
</comment>
<organism evidence="12 13">
    <name type="scientific">Taishania pollutisoli</name>
    <dbReference type="NCBI Taxonomy" id="2766479"/>
    <lineage>
        <taxon>Bacteria</taxon>
        <taxon>Pseudomonadati</taxon>
        <taxon>Bacteroidota</taxon>
        <taxon>Flavobacteriia</taxon>
        <taxon>Flavobacteriales</taxon>
        <taxon>Crocinitomicaceae</taxon>
        <taxon>Taishania</taxon>
    </lineage>
</organism>
<dbReference type="NCBIfam" id="TIGR01536">
    <property type="entry name" value="asn_synth_AEB"/>
    <property type="match status" value="1"/>
</dbReference>
<comment type="catalytic activity">
    <reaction evidence="7">
        <text>L-aspartate + L-glutamine + ATP + H2O = L-asparagine + L-glutamate + AMP + diphosphate + H(+)</text>
        <dbReference type="Rhea" id="RHEA:12228"/>
        <dbReference type="ChEBI" id="CHEBI:15377"/>
        <dbReference type="ChEBI" id="CHEBI:15378"/>
        <dbReference type="ChEBI" id="CHEBI:29985"/>
        <dbReference type="ChEBI" id="CHEBI:29991"/>
        <dbReference type="ChEBI" id="CHEBI:30616"/>
        <dbReference type="ChEBI" id="CHEBI:33019"/>
        <dbReference type="ChEBI" id="CHEBI:58048"/>
        <dbReference type="ChEBI" id="CHEBI:58359"/>
        <dbReference type="ChEBI" id="CHEBI:456215"/>
        <dbReference type="EC" id="6.3.5.4"/>
    </reaction>
</comment>
<dbReference type="SUPFAM" id="SSF52402">
    <property type="entry name" value="Adenine nucleotide alpha hydrolases-like"/>
    <property type="match status" value="1"/>
</dbReference>
<evidence type="ECO:0000256" key="1">
    <source>
        <dbReference type="ARBA" id="ARBA00005187"/>
    </source>
</evidence>
<dbReference type="CDD" id="cd01991">
    <property type="entry name" value="Asn_synthase_B_C"/>
    <property type="match status" value="1"/>
</dbReference>
<evidence type="ECO:0000256" key="7">
    <source>
        <dbReference type="ARBA" id="ARBA00048741"/>
    </source>
</evidence>
<dbReference type="GO" id="GO:0006529">
    <property type="term" value="P:asparagine biosynthetic process"/>
    <property type="evidence" value="ECO:0007669"/>
    <property type="project" value="UniProtKB-KW"/>
</dbReference>
<evidence type="ECO:0000256" key="5">
    <source>
        <dbReference type="ARBA" id="ARBA00022840"/>
    </source>
</evidence>
<keyword evidence="13" id="KW-1185">Reference proteome</keyword>
<comment type="similarity">
    <text evidence="2">Belongs to the asparagine synthetase family.</text>
</comment>
<dbReference type="InterPro" id="IPR006426">
    <property type="entry name" value="Asn_synth_AEB"/>
</dbReference>
<reference evidence="12" key="1">
    <citation type="submission" date="2020-09" db="EMBL/GenBank/DDBJ databases">
        <title>Taishania pollutisoli gen. nov., sp. nov., Isolated from Tetrabromobisphenol A-Contaminated Soil.</title>
        <authorList>
            <person name="Chen Q."/>
        </authorList>
    </citation>
    <scope>NUCLEOTIDE SEQUENCE</scope>
    <source>
        <strain evidence="12">CZZ-1</strain>
    </source>
</reference>
<comment type="pathway">
    <text evidence="1">Amino-acid biosynthesis; L-asparagine biosynthesis; L-asparagine from L-aspartate (L-Gln route): step 1/1.</text>
</comment>
<feature type="binding site" evidence="9">
    <location>
        <position position="288"/>
    </location>
    <ligand>
        <name>ATP</name>
        <dbReference type="ChEBI" id="CHEBI:30616"/>
    </ligand>
</feature>
<evidence type="ECO:0000256" key="6">
    <source>
        <dbReference type="ARBA" id="ARBA00022962"/>
    </source>
</evidence>
<dbReference type="PANTHER" id="PTHR43284:SF1">
    <property type="entry name" value="ASPARAGINE SYNTHETASE"/>
    <property type="match status" value="1"/>
</dbReference>
<keyword evidence="8" id="KW-0028">Amino-acid biosynthesis</keyword>
<dbReference type="EC" id="6.3.5.4" evidence="3"/>
<dbReference type="GO" id="GO:0004066">
    <property type="term" value="F:asparagine synthase (glutamine-hydrolyzing) activity"/>
    <property type="evidence" value="ECO:0007669"/>
    <property type="project" value="UniProtKB-EC"/>
</dbReference>
<keyword evidence="4 9" id="KW-0547">Nucleotide-binding</keyword>
<evidence type="ECO:0000256" key="10">
    <source>
        <dbReference type="PIRSR" id="PIRSR001589-3"/>
    </source>
</evidence>
<accession>A0A8J6TSD4</accession>
<dbReference type="PANTHER" id="PTHR43284">
    <property type="entry name" value="ASPARAGINE SYNTHETASE (GLUTAMINE-HYDROLYZING)"/>
    <property type="match status" value="1"/>
</dbReference>
<dbReference type="GO" id="GO:0005829">
    <property type="term" value="C:cytosol"/>
    <property type="evidence" value="ECO:0007669"/>
    <property type="project" value="TreeGrafter"/>
</dbReference>
<evidence type="ECO:0000256" key="9">
    <source>
        <dbReference type="PIRSR" id="PIRSR001589-2"/>
    </source>
</evidence>
<dbReference type="RefSeq" id="WP_216713302.1">
    <property type="nucleotide sequence ID" value="NZ_JACVEL010000001.1"/>
</dbReference>
<evidence type="ECO:0000256" key="3">
    <source>
        <dbReference type="ARBA" id="ARBA00012737"/>
    </source>
</evidence>
<keyword evidence="12" id="KW-0436">Ligase</keyword>
<dbReference type="Proteomes" id="UP000652681">
    <property type="component" value="Unassembled WGS sequence"/>
</dbReference>
<feature type="binding site" evidence="9">
    <location>
        <position position="100"/>
    </location>
    <ligand>
        <name>L-glutamine</name>
        <dbReference type="ChEBI" id="CHEBI:58359"/>
    </ligand>
</feature>
<feature type="active site" description="For GATase activity" evidence="8">
    <location>
        <position position="2"/>
    </location>
</feature>
<evidence type="ECO:0000313" key="13">
    <source>
        <dbReference type="Proteomes" id="UP000652681"/>
    </source>
</evidence>
<dbReference type="GO" id="GO:0005524">
    <property type="term" value="F:ATP binding"/>
    <property type="evidence" value="ECO:0007669"/>
    <property type="project" value="UniProtKB-KW"/>
</dbReference>
<sequence length="589" mass="69096">MCGITGYIDIHNRISPSVIQQMTDTLMHRGPDGGDTYISENGHYALGHRRLSFLDLSEQGKQPMKDNSEKVIITFNGEIYNFPELKKELSDSYEFKTSTDTEVILAGYRKWGIDVVNHLKGMFAFALLDEEKQQLYFVRDRFGIKPLYYVFQNDQLLFASELKAIHAANIIQKEMDFSSFADYFVYRYIPSPKTIWKHIHKLPPAHYATVDLQTLNCKLVEYWTIPVDNQQQSDQQMIEQVGSILQESVRQHMYADVPVGSFLSGGYDSSTLVAYMDQLGQKPATFSIGFSKWEKSEDHFAKIVANHLNVPNESVVADETSLRLVDRMAVVYDEPIADISIVPTYMVSQLARSRVKAVLSGEGADELFGGYTWQHDFFNQQYPSSVLDKLKRKLFKNDPVNYYANAMAMGWFDREELKKMLHPDLHQYIPEDVHWFYRKHFKKEVSPLKSIQYMDVKCFMGELVLTKIDRASMANSLEVRVPFLDHELFEYVFKLDEKTYFRKDQTKYLLYKNIEQQLPKEILERKKQGFVGPDAYYMDLNWYKDQLKNSRLVELKLIKQSYIDDLYKESYNWKLWKLLIMEKWVQQWV</sequence>
<dbReference type="CDD" id="cd00712">
    <property type="entry name" value="AsnB"/>
    <property type="match status" value="1"/>
</dbReference>
<keyword evidence="5 9" id="KW-0067">ATP-binding</keyword>
<keyword evidence="6 8" id="KW-0315">Glutamine amidotransferase</keyword>
<proteinExistence type="inferred from homology"/>